<organism evidence="7 8">
    <name type="scientific">Lyticum sinuosum</name>
    <dbReference type="NCBI Taxonomy" id="1332059"/>
    <lineage>
        <taxon>Bacteria</taxon>
        <taxon>Pseudomonadati</taxon>
        <taxon>Pseudomonadota</taxon>
        <taxon>Alphaproteobacteria</taxon>
        <taxon>Rickettsiales</taxon>
        <taxon>Lyticum</taxon>
    </lineage>
</organism>
<keyword evidence="8" id="KW-1185">Reference proteome</keyword>
<evidence type="ECO:0000256" key="5">
    <source>
        <dbReference type="ARBA" id="ARBA00023136"/>
    </source>
</evidence>
<dbReference type="PANTHER" id="PTHR30474">
    <property type="entry name" value="CELL CYCLE PROTEIN"/>
    <property type="match status" value="1"/>
</dbReference>
<evidence type="ECO:0000256" key="3">
    <source>
        <dbReference type="ARBA" id="ARBA00022960"/>
    </source>
</evidence>
<dbReference type="GO" id="GO:0051301">
    <property type="term" value="P:cell division"/>
    <property type="evidence" value="ECO:0007669"/>
    <property type="project" value="InterPro"/>
</dbReference>
<name>A0AAE4VLI5_9RICK</name>
<protein>
    <submittedName>
        <fullName evidence="7">Rod shape-determining protein RodA</fullName>
    </submittedName>
</protein>
<feature type="transmembrane region" description="Helical" evidence="6">
    <location>
        <begin position="177"/>
        <end position="199"/>
    </location>
</feature>
<evidence type="ECO:0000313" key="8">
    <source>
        <dbReference type="Proteomes" id="UP001289135"/>
    </source>
</evidence>
<dbReference type="PANTHER" id="PTHR30474:SF1">
    <property type="entry name" value="PEPTIDOGLYCAN GLYCOSYLTRANSFERASE MRDB"/>
    <property type="match status" value="1"/>
</dbReference>
<evidence type="ECO:0000256" key="4">
    <source>
        <dbReference type="ARBA" id="ARBA00022989"/>
    </source>
</evidence>
<keyword evidence="2 6" id="KW-0812">Transmembrane</keyword>
<dbReference type="GO" id="GO:0008360">
    <property type="term" value="P:regulation of cell shape"/>
    <property type="evidence" value="ECO:0007669"/>
    <property type="project" value="UniProtKB-KW"/>
</dbReference>
<evidence type="ECO:0000256" key="2">
    <source>
        <dbReference type="ARBA" id="ARBA00022692"/>
    </source>
</evidence>
<dbReference type="EMBL" id="JARGYU010000002">
    <property type="protein sequence ID" value="MDZ5761482.1"/>
    <property type="molecule type" value="Genomic_DNA"/>
</dbReference>
<dbReference type="NCBIfam" id="TIGR02210">
    <property type="entry name" value="rodA_shape"/>
    <property type="match status" value="1"/>
</dbReference>
<comment type="subcellular location">
    <subcellularLocation>
        <location evidence="1">Membrane</location>
        <topology evidence="1">Multi-pass membrane protein</topology>
    </subcellularLocation>
</comment>
<evidence type="ECO:0000256" key="6">
    <source>
        <dbReference type="SAM" id="Phobius"/>
    </source>
</evidence>
<keyword evidence="3" id="KW-0133">Cell shape</keyword>
<feature type="transmembrane region" description="Helical" evidence="6">
    <location>
        <begin position="44"/>
        <end position="62"/>
    </location>
</feature>
<keyword evidence="5 6" id="KW-0472">Membrane</keyword>
<dbReference type="RefSeq" id="WP_322498904.1">
    <property type="nucleotide sequence ID" value="NZ_JARGYU010000002.1"/>
</dbReference>
<evidence type="ECO:0000256" key="1">
    <source>
        <dbReference type="ARBA" id="ARBA00004141"/>
    </source>
</evidence>
<sequence length="357" mass="40175">MILFANKNKLAFLYFFLALILNIIGSITLYSINPAIAVKHWQSSCIFCIISLIFIFIPNNTIKKITTISYIGLVIALIITILFGHSAMGAQRWIQIGPIGIQPSEWAKITTIMIIAKYFDDIPISHIKKWRYLIQPSILIAIPSILILKQPNLGTTIILCASSFSLFFYAGVDIKKILLVLLLMILLIPIVWNFVLLGYQKQRVMTFLNPNSDVLGAGYNILQSQIAIGNGGIWGQGWRKGVQNTHNFLPERHTDFILSVFAEEFGYIGVIIILSIYFMMFCIGLLLCNRVKEHMNKLLIIGLNFMIFIQLFINSGMISGLIPVVGVPLPFISYGRSYLLTCWLCVGLVLNCCKDSK</sequence>
<dbReference type="GO" id="GO:0032153">
    <property type="term" value="C:cell division site"/>
    <property type="evidence" value="ECO:0007669"/>
    <property type="project" value="TreeGrafter"/>
</dbReference>
<proteinExistence type="predicted"/>
<evidence type="ECO:0000313" key="7">
    <source>
        <dbReference type="EMBL" id="MDZ5761482.1"/>
    </source>
</evidence>
<dbReference type="InterPro" id="IPR001182">
    <property type="entry name" value="FtsW/RodA"/>
</dbReference>
<feature type="transmembrane region" description="Helical" evidence="6">
    <location>
        <begin position="12"/>
        <end position="32"/>
    </location>
</feature>
<dbReference type="AlphaFoldDB" id="A0AAE4VLI5"/>
<feature type="transmembrane region" description="Helical" evidence="6">
    <location>
        <begin position="130"/>
        <end position="147"/>
    </location>
</feature>
<keyword evidence="4 6" id="KW-1133">Transmembrane helix</keyword>
<dbReference type="GO" id="GO:0005886">
    <property type="term" value="C:plasma membrane"/>
    <property type="evidence" value="ECO:0007669"/>
    <property type="project" value="TreeGrafter"/>
</dbReference>
<feature type="transmembrane region" description="Helical" evidence="6">
    <location>
        <begin position="153"/>
        <end position="170"/>
    </location>
</feature>
<dbReference type="Pfam" id="PF01098">
    <property type="entry name" value="FTSW_RODA_SPOVE"/>
    <property type="match status" value="1"/>
</dbReference>
<feature type="transmembrane region" description="Helical" evidence="6">
    <location>
        <begin position="299"/>
        <end position="322"/>
    </location>
</feature>
<dbReference type="InterPro" id="IPR011923">
    <property type="entry name" value="RodA/MrdB"/>
</dbReference>
<dbReference type="GO" id="GO:0015648">
    <property type="term" value="F:lipid-linked peptidoglycan transporter activity"/>
    <property type="evidence" value="ECO:0007669"/>
    <property type="project" value="TreeGrafter"/>
</dbReference>
<feature type="transmembrane region" description="Helical" evidence="6">
    <location>
        <begin position="334"/>
        <end position="353"/>
    </location>
</feature>
<gene>
    <name evidence="7" type="ORF">Lyticum_00663</name>
</gene>
<reference evidence="7" key="1">
    <citation type="submission" date="2023-02" db="EMBL/GenBank/DDBJ databases">
        <title>Host association and intracellularity evolved multiple times independently in the Rickettsiales.</title>
        <authorList>
            <person name="Castelli M."/>
            <person name="Nardi T."/>
            <person name="Gammuto L."/>
            <person name="Bellinzona G."/>
            <person name="Sabaneyeva E."/>
            <person name="Potekhin A."/>
            <person name="Serra V."/>
            <person name="Petroni G."/>
            <person name="Sassera D."/>
        </authorList>
    </citation>
    <scope>NUCLEOTIDE SEQUENCE</scope>
    <source>
        <strain evidence="7">USBL-36I1</strain>
    </source>
</reference>
<feature type="transmembrane region" description="Helical" evidence="6">
    <location>
        <begin position="265"/>
        <end position="287"/>
    </location>
</feature>
<feature type="transmembrane region" description="Helical" evidence="6">
    <location>
        <begin position="68"/>
        <end position="88"/>
    </location>
</feature>
<accession>A0AAE4VLI5</accession>
<dbReference type="Proteomes" id="UP001289135">
    <property type="component" value="Unassembled WGS sequence"/>
</dbReference>
<comment type="caution">
    <text evidence="7">The sequence shown here is derived from an EMBL/GenBank/DDBJ whole genome shotgun (WGS) entry which is preliminary data.</text>
</comment>